<dbReference type="Pfam" id="PF12464">
    <property type="entry name" value="Mac"/>
    <property type="match status" value="1"/>
</dbReference>
<keyword evidence="8" id="KW-1185">Reference proteome</keyword>
<evidence type="ECO:0000256" key="2">
    <source>
        <dbReference type="ARBA" id="ARBA00022679"/>
    </source>
</evidence>
<gene>
    <name evidence="7" type="ORF">FD17_GL001346</name>
</gene>
<keyword evidence="4 5" id="KW-0012">Acyltransferase</keyword>
<keyword evidence="2 5" id="KW-0808">Transferase</keyword>
<dbReference type="PANTHER" id="PTHR43017">
    <property type="entry name" value="GALACTOSIDE O-ACETYLTRANSFERASE"/>
    <property type="match status" value="1"/>
</dbReference>
<comment type="similarity">
    <text evidence="1 5">Belongs to the transferase hexapeptide repeat family.</text>
</comment>
<proteinExistence type="inferred from homology"/>
<dbReference type="AlphaFoldDB" id="A0A0R1L584"/>
<dbReference type="Pfam" id="PF00132">
    <property type="entry name" value="Hexapep"/>
    <property type="match status" value="1"/>
</dbReference>
<evidence type="ECO:0000313" key="8">
    <source>
        <dbReference type="Proteomes" id="UP000051581"/>
    </source>
</evidence>
<dbReference type="InterPro" id="IPR011004">
    <property type="entry name" value="Trimer_LpxA-like_sf"/>
</dbReference>
<dbReference type="Gene3D" id="2.160.10.10">
    <property type="entry name" value="Hexapeptide repeat proteins"/>
    <property type="match status" value="1"/>
</dbReference>
<dbReference type="OrthoDB" id="9812571at2"/>
<dbReference type="InterPro" id="IPR024688">
    <property type="entry name" value="Mac_dom"/>
</dbReference>
<dbReference type="SUPFAM" id="SSF51161">
    <property type="entry name" value="Trimeric LpxA-like enzymes"/>
    <property type="match status" value="1"/>
</dbReference>
<feature type="domain" description="Maltose/galactoside acetyltransferase" evidence="6">
    <location>
        <begin position="7"/>
        <end position="58"/>
    </location>
</feature>
<organism evidence="7 8">
    <name type="scientific">Lentilactobacillus sunkii DSM 19904</name>
    <dbReference type="NCBI Taxonomy" id="1423808"/>
    <lineage>
        <taxon>Bacteria</taxon>
        <taxon>Bacillati</taxon>
        <taxon>Bacillota</taxon>
        <taxon>Bacilli</taxon>
        <taxon>Lactobacillales</taxon>
        <taxon>Lactobacillaceae</taxon>
        <taxon>Lentilactobacillus</taxon>
    </lineage>
</organism>
<evidence type="ECO:0000256" key="5">
    <source>
        <dbReference type="RuleBase" id="RU367021"/>
    </source>
</evidence>
<dbReference type="InterPro" id="IPR018357">
    <property type="entry name" value="Hexapep_transf_CS"/>
</dbReference>
<dbReference type="Proteomes" id="UP000051581">
    <property type="component" value="Unassembled WGS sequence"/>
</dbReference>
<dbReference type="CDD" id="cd03357">
    <property type="entry name" value="LbH_MAT_GAT"/>
    <property type="match status" value="1"/>
</dbReference>
<keyword evidence="3" id="KW-0677">Repeat</keyword>
<dbReference type="EC" id="2.3.1.-" evidence="5"/>
<dbReference type="FunFam" id="2.160.10.10:FF:000025">
    <property type="entry name" value="Hexapeptide-repeat containing-acetyltransferase"/>
    <property type="match status" value="1"/>
</dbReference>
<dbReference type="SMART" id="SM01266">
    <property type="entry name" value="Mac"/>
    <property type="match status" value="1"/>
</dbReference>
<evidence type="ECO:0000313" key="7">
    <source>
        <dbReference type="EMBL" id="KRK87266.1"/>
    </source>
</evidence>
<dbReference type="GO" id="GO:0008870">
    <property type="term" value="F:galactoside O-acetyltransferase activity"/>
    <property type="evidence" value="ECO:0007669"/>
    <property type="project" value="TreeGrafter"/>
</dbReference>
<accession>A0A0R1L584</accession>
<dbReference type="InterPro" id="IPR039369">
    <property type="entry name" value="LacA-like"/>
</dbReference>
<evidence type="ECO:0000259" key="6">
    <source>
        <dbReference type="SMART" id="SM01266"/>
    </source>
</evidence>
<dbReference type="PROSITE" id="PS00101">
    <property type="entry name" value="HEXAPEP_TRANSFERASES"/>
    <property type="match status" value="1"/>
</dbReference>
<evidence type="ECO:0000256" key="1">
    <source>
        <dbReference type="ARBA" id="ARBA00007274"/>
    </source>
</evidence>
<sequence length="202" mass="22782">MDNLERKEKHLLYHPDVPELMDKQQMYLEKLYSFNATSPKEADKRSQLLTEMCAEVGENCYIEPPMRANWGGHHLHLGSDVYINFNLTLVDDDDITIGNHCMIGPNVVMSTAGHPVLPVLRNNGYQYNFPITLKDNVWIGSGVQILPGVTIGTNSVIGAGSVVTKDIPDNVVAYGNPCRVARPINEHDKQYYFKSHKLDVWE</sequence>
<reference evidence="7 8" key="1">
    <citation type="journal article" date="2015" name="Genome Announc.">
        <title>Expanding the biotechnology potential of lactobacilli through comparative genomics of 213 strains and associated genera.</title>
        <authorList>
            <person name="Sun Z."/>
            <person name="Harris H.M."/>
            <person name="McCann A."/>
            <person name="Guo C."/>
            <person name="Argimon S."/>
            <person name="Zhang W."/>
            <person name="Yang X."/>
            <person name="Jeffery I.B."/>
            <person name="Cooney J.C."/>
            <person name="Kagawa T.F."/>
            <person name="Liu W."/>
            <person name="Song Y."/>
            <person name="Salvetti E."/>
            <person name="Wrobel A."/>
            <person name="Rasinkangas P."/>
            <person name="Parkhill J."/>
            <person name="Rea M.C."/>
            <person name="O'Sullivan O."/>
            <person name="Ritari J."/>
            <person name="Douillard F.P."/>
            <person name="Paul Ross R."/>
            <person name="Yang R."/>
            <person name="Briner A.E."/>
            <person name="Felis G.E."/>
            <person name="de Vos W.M."/>
            <person name="Barrangou R."/>
            <person name="Klaenhammer T.R."/>
            <person name="Caufield P.W."/>
            <person name="Cui Y."/>
            <person name="Zhang H."/>
            <person name="O'Toole P.W."/>
        </authorList>
    </citation>
    <scope>NUCLEOTIDE SEQUENCE [LARGE SCALE GENOMIC DNA]</scope>
    <source>
        <strain evidence="7 8">DSM 19904</strain>
    </source>
</reference>
<name>A0A0R1L584_9LACO</name>
<protein>
    <recommendedName>
        <fullName evidence="5">Acetyltransferase</fullName>
        <ecNumber evidence="5">2.3.1.-</ecNumber>
    </recommendedName>
</protein>
<comment type="caution">
    <text evidence="7">The sequence shown here is derived from an EMBL/GenBank/DDBJ whole genome shotgun (WGS) entry which is preliminary data.</text>
</comment>
<dbReference type="EMBL" id="AZEA01000023">
    <property type="protein sequence ID" value="KRK87266.1"/>
    <property type="molecule type" value="Genomic_DNA"/>
</dbReference>
<evidence type="ECO:0000256" key="4">
    <source>
        <dbReference type="ARBA" id="ARBA00023315"/>
    </source>
</evidence>
<dbReference type="PATRIC" id="fig|1423808.3.peg.1359"/>
<dbReference type="InterPro" id="IPR001451">
    <property type="entry name" value="Hexapep"/>
</dbReference>
<evidence type="ECO:0000256" key="3">
    <source>
        <dbReference type="ARBA" id="ARBA00022737"/>
    </source>
</evidence>
<dbReference type="RefSeq" id="WP_057826161.1">
    <property type="nucleotide sequence ID" value="NZ_AZEA01000023.1"/>
</dbReference>
<dbReference type="PANTHER" id="PTHR43017:SF1">
    <property type="entry name" value="ACETYLTRANSFERASE YJL218W-RELATED"/>
    <property type="match status" value="1"/>
</dbReference>